<keyword evidence="1" id="KW-0880">Kelch repeat</keyword>
<keyword evidence="4" id="KW-1133">Transmembrane helix</keyword>
<evidence type="ECO:0000256" key="3">
    <source>
        <dbReference type="SAM" id="MobiDB-lite"/>
    </source>
</evidence>
<dbReference type="STRING" id="1328760.A0A161TGV0"/>
<keyword evidence="7" id="KW-1185">Reference proteome</keyword>
<keyword evidence="4" id="KW-0472">Membrane</keyword>
<dbReference type="Proteomes" id="UP000076632">
    <property type="component" value="Unassembled WGS sequence"/>
</dbReference>
<keyword evidence="2" id="KW-0677">Repeat</keyword>
<dbReference type="SUPFAM" id="SSF50965">
    <property type="entry name" value="Galactose oxidase, central domain"/>
    <property type="match status" value="1"/>
</dbReference>
<dbReference type="OrthoDB" id="540004at2759"/>
<evidence type="ECO:0000256" key="2">
    <source>
        <dbReference type="ARBA" id="ARBA00022737"/>
    </source>
</evidence>
<dbReference type="InterPro" id="IPR015915">
    <property type="entry name" value="Kelch-typ_b-propeller"/>
</dbReference>
<dbReference type="RefSeq" id="XP_018190982.1">
    <property type="nucleotide sequence ID" value="XM_018335808.1"/>
</dbReference>
<dbReference type="Gene3D" id="2.120.10.80">
    <property type="entry name" value="Kelch-type beta propeller"/>
    <property type="match status" value="1"/>
</dbReference>
<evidence type="ECO:0000256" key="5">
    <source>
        <dbReference type="SAM" id="SignalP"/>
    </source>
</evidence>
<accession>A0A161TGV0</accession>
<dbReference type="InParanoid" id="A0A161TGV0"/>
<protein>
    <recommendedName>
        <fullName evidence="8">Galactose oxidase</fullName>
    </recommendedName>
</protein>
<evidence type="ECO:0000313" key="6">
    <source>
        <dbReference type="EMBL" id="KZF25427.1"/>
    </source>
</evidence>
<feature type="transmembrane region" description="Helical" evidence="4">
    <location>
        <begin position="522"/>
        <end position="546"/>
    </location>
</feature>
<name>A0A161TGV0_XYLHT</name>
<dbReference type="EMBL" id="KV407455">
    <property type="protein sequence ID" value="KZF25427.1"/>
    <property type="molecule type" value="Genomic_DNA"/>
</dbReference>
<evidence type="ECO:0000256" key="1">
    <source>
        <dbReference type="ARBA" id="ARBA00022441"/>
    </source>
</evidence>
<reference evidence="6 7" key="1">
    <citation type="journal article" date="2016" name="Fungal Biol.">
        <title>The genome of Xylona heveae provides a window into fungal endophytism.</title>
        <authorList>
            <person name="Gazis R."/>
            <person name="Kuo A."/>
            <person name="Riley R."/>
            <person name="LaButti K."/>
            <person name="Lipzen A."/>
            <person name="Lin J."/>
            <person name="Amirebrahimi M."/>
            <person name="Hesse C.N."/>
            <person name="Spatafora J.W."/>
            <person name="Henrissat B."/>
            <person name="Hainaut M."/>
            <person name="Grigoriev I.V."/>
            <person name="Hibbett D.S."/>
        </authorList>
    </citation>
    <scope>NUCLEOTIDE SEQUENCE [LARGE SCALE GENOMIC DNA]</scope>
    <source>
        <strain evidence="6 7">TC161</strain>
    </source>
</reference>
<feature type="region of interest" description="Disordered" evidence="3">
    <location>
        <begin position="572"/>
        <end position="756"/>
    </location>
</feature>
<dbReference type="PANTHER" id="PTHR46228">
    <property type="entry name" value="KELCH DOMAIN-CONTAINING PROTEIN"/>
    <property type="match status" value="1"/>
</dbReference>
<evidence type="ECO:0000313" key="7">
    <source>
        <dbReference type="Proteomes" id="UP000076632"/>
    </source>
</evidence>
<keyword evidence="5" id="KW-0732">Signal</keyword>
<dbReference type="AlphaFoldDB" id="A0A161TGV0"/>
<evidence type="ECO:0008006" key="8">
    <source>
        <dbReference type="Google" id="ProtNLM"/>
    </source>
</evidence>
<keyword evidence="4" id="KW-0812">Transmembrane</keyword>
<feature type="chain" id="PRO_5007827709" description="Galactose oxidase" evidence="5">
    <location>
        <begin position="17"/>
        <end position="756"/>
    </location>
</feature>
<sequence length="756" mass="82229">MFFLVLIGSFTAISAASSTGVVNLARRDWDVNQINSTWCSWMLPRAAVIRDTLYIDGGFRSYLSGFANGSVAPDQQYDSSQFYTLNFSRPFKTSDNASDTFEMINKTAGASNNLAPEFLDGMMFANDGELYLYGGLLRDTDSMNPPSESYVLGYERYQWGPEREAWSIGFYEGTLPPNVTRYVTAGAGVNIPSENLGFYFSGMRRPDWGEIRTLGRREYNATVAANSLISVDMSTMRAEKWSNDTLPSQVSGRANAELAWIPVSDRGVLLAIGGVVNPEWAFIAESDAQKIQNQYISPQLMSTISVYDVNTQRWFSQNASGDIPPQLTQACSVVASAKDGSSHNIYLYGGYSGLPDSETASDDVYILSVPSFVWVKAYNGSGSHGRQGHRCAKPYPDQMLVIGGSPMEGTYADCVEDGVIQIFNLNTLMWQDSYDPSVWTEYEVPDIVTAQIGGNINGSATRLSPAAWDNSDLSGLFSTKYTKTITTYYPYPSINETSTPAPPHTNITIASPSKSHNGVPSWAAAVLGVILGLVFLIAIITAILLWRRRRYLRMYGSSTGTMSNRQRILSWMSGTPPAKAPTVTTTEETSGRRTTVTSTTEDVSTVRDAEPPQEAASSQVHELADTSVPSELPSPGSETEKNGSHFFGPRPRANSPADGLPLPDSPTTGVGNPVPNPAAFHPAYLDQASKAGRPDAISSPSPRSEGGSAKHISSDEFVSPISPKEEERIGKAEEEAAIGSQRRPTWRQSSFGEDLE</sequence>
<feature type="compositionally biased region" description="Basic and acidic residues" evidence="3">
    <location>
        <begin position="723"/>
        <end position="734"/>
    </location>
</feature>
<dbReference type="PANTHER" id="PTHR46228:SF2">
    <property type="entry name" value="KELCH REPEAT PROTEIN (AFU_ORTHOLOGUE AFUA_4G14350)"/>
    <property type="match status" value="1"/>
</dbReference>
<dbReference type="InterPro" id="IPR011043">
    <property type="entry name" value="Gal_Oxase/kelch_b-propeller"/>
</dbReference>
<feature type="compositionally biased region" description="Low complexity" evidence="3">
    <location>
        <begin position="582"/>
        <end position="603"/>
    </location>
</feature>
<gene>
    <name evidence="6" type="ORF">L228DRAFT_280669</name>
</gene>
<dbReference type="GeneID" id="28900945"/>
<dbReference type="OMA" id="KIKEYWP"/>
<feature type="compositionally biased region" description="Polar residues" evidence="3">
    <location>
        <begin position="742"/>
        <end position="756"/>
    </location>
</feature>
<proteinExistence type="predicted"/>
<organism evidence="6 7">
    <name type="scientific">Xylona heveae (strain CBS 132557 / TC161)</name>
    <dbReference type="NCBI Taxonomy" id="1328760"/>
    <lineage>
        <taxon>Eukaryota</taxon>
        <taxon>Fungi</taxon>
        <taxon>Dikarya</taxon>
        <taxon>Ascomycota</taxon>
        <taxon>Pezizomycotina</taxon>
        <taxon>Xylonomycetes</taxon>
        <taxon>Xylonales</taxon>
        <taxon>Xylonaceae</taxon>
        <taxon>Xylona</taxon>
    </lineage>
</organism>
<evidence type="ECO:0000256" key="4">
    <source>
        <dbReference type="SAM" id="Phobius"/>
    </source>
</evidence>
<feature type="signal peptide" evidence="5">
    <location>
        <begin position="1"/>
        <end position="16"/>
    </location>
</feature>